<proteinExistence type="predicted"/>
<comment type="caution">
    <text evidence="2">The sequence shown here is derived from an EMBL/GenBank/DDBJ whole genome shotgun (WGS) entry which is preliminary data.</text>
</comment>
<sequence length="361" mass="39040">MSLSLAAAVSAALLQAMAGGANAAEAAHAPVRVEYATIDATALRKATKNATLVRDDAGYVQRYLDSQARIGRLVNEEKVQIATVPNPLHRGTDMTVAWDGARVPANISLGQVTGETGGKLGVGITFDDVKDAPGTPDEGSGGTGYDSAVQTKNMTKINNNCATVWFKPKYPTRDNADNQLVTCYEKFNQPKTQHWVYNRWALWTPAEGHTALGHDVKTTDFTIRSRPWKGTESRVINLNKWAPTSPSTQCKDGATMTLGGSYAGVEGSITIPFSGACKTNELRIDATTKMIGIDFSGSQKGQMRLDVAGDFDSAQKYDPNNVTTKPDFADYSWMELTYCEEGDLGICLESQHKLTNKDAGW</sequence>
<feature type="chain" id="PRO_5022936863" evidence="1">
    <location>
        <begin position="24"/>
        <end position="361"/>
    </location>
</feature>
<keyword evidence="3" id="KW-1185">Reference proteome</keyword>
<feature type="signal peptide" evidence="1">
    <location>
        <begin position="1"/>
        <end position="23"/>
    </location>
</feature>
<dbReference type="OrthoDB" id="3539230at2"/>
<protein>
    <submittedName>
        <fullName evidence="2">Uncharacterized protein</fullName>
    </submittedName>
</protein>
<dbReference type="Proteomes" id="UP000309174">
    <property type="component" value="Unassembled WGS sequence"/>
</dbReference>
<dbReference type="RefSeq" id="WP_138649343.1">
    <property type="nucleotide sequence ID" value="NZ_VCKW01000266.1"/>
</dbReference>
<gene>
    <name evidence="2" type="ORF">ETD83_34175</name>
</gene>
<keyword evidence="1" id="KW-0732">Signal</keyword>
<accession>A0A5C4J4X9</accession>
<name>A0A5C4J4X9_9ACTN</name>
<evidence type="ECO:0000313" key="2">
    <source>
        <dbReference type="EMBL" id="TMQ90715.1"/>
    </source>
</evidence>
<dbReference type="AlphaFoldDB" id="A0A5C4J4X9"/>
<dbReference type="EMBL" id="VCKW01000266">
    <property type="protein sequence ID" value="TMQ90715.1"/>
    <property type="molecule type" value="Genomic_DNA"/>
</dbReference>
<reference evidence="2 3" key="1">
    <citation type="submission" date="2019-05" db="EMBL/GenBank/DDBJ databases">
        <title>Draft genome sequence of Actinomadura sp. 14C53.</title>
        <authorList>
            <person name="Saricaoglu S."/>
            <person name="Isik K."/>
        </authorList>
    </citation>
    <scope>NUCLEOTIDE SEQUENCE [LARGE SCALE GENOMIC DNA]</scope>
    <source>
        <strain evidence="2 3">14C53</strain>
    </source>
</reference>
<organism evidence="2 3">
    <name type="scientific">Actinomadura soli</name>
    <dbReference type="NCBI Taxonomy" id="2508997"/>
    <lineage>
        <taxon>Bacteria</taxon>
        <taxon>Bacillati</taxon>
        <taxon>Actinomycetota</taxon>
        <taxon>Actinomycetes</taxon>
        <taxon>Streptosporangiales</taxon>
        <taxon>Thermomonosporaceae</taxon>
        <taxon>Actinomadura</taxon>
    </lineage>
</organism>
<evidence type="ECO:0000313" key="3">
    <source>
        <dbReference type="Proteomes" id="UP000309174"/>
    </source>
</evidence>
<evidence type="ECO:0000256" key="1">
    <source>
        <dbReference type="SAM" id="SignalP"/>
    </source>
</evidence>